<feature type="compositionally biased region" description="Basic and acidic residues" evidence="1">
    <location>
        <begin position="37"/>
        <end position="60"/>
    </location>
</feature>
<gene>
    <name evidence="3" type="ORF">NCGR_LOCUS53832</name>
</gene>
<name>A0A811RL93_9POAL</name>
<dbReference type="AlphaFoldDB" id="A0A811RL93"/>
<dbReference type="PANTHER" id="PTHR33065:SF64">
    <property type="entry name" value="OS05G0109100 PROTEIN"/>
    <property type="match status" value="1"/>
</dbReference>
<dbReference type="Proteomes" id="UP000604825">
    <property type="component" value="Unassembled WGS sequence"/>
</dbReference>
<dbReference type="Pfam" id="PF20241">
    <property type="entry name" value="DUF6598"/>
    <property type="match status" value="1"/>
</dbReference>
<dbReference type="InterPro" id="IPR046533">
    <property type="entry name" value="DUF6598"/>
</dbReference>
<proteinExistence type="predicted"/>
<comment type="caution">
    <text evidence="3">The sequence shown here is derived from an EMBL/GenBank/DDBJ whole genome shotgun (WGS) entry which is preliminary data.</text>
</comment>
<dbReference type="EMBL" id="CAJGYO010000015">
    <property type="protein sequence ID" value="CAD6270540.1"/>
    <property type="molecule type" value="Genomic_DNA"/>
</dbReference>
<accession>A0A811RL93</accession>
<feature type="region of interest" description="Disordered" evidence="1">
    <location>
        <begin position="1"/>
        <end position="60"/>
    </location>
</feature>
<evidence type="ECO:0000313" key="3">
    <source>
        <dbReference type="EMBL" id="CAD6270540.1"/>
    </source>
</evidence>
<protein>
    <recommendedName>
        <fullName evidence="2">DUF6598 domain-containing protein</fullName>
    </recommendedName>
</protein>
<dbReference type="OrthoDB" id="594396at2759"/>
<feature type="domain" description="DUF6598" evidence="2">
    <location>
        <begin position="426"/>
        <end position="661"/>
    </location>
</feature>
<dbReference type="PANTHER" id="PTHR33065">
    <property type="entry name" value="OS07G0486400 PROTEIN"/>
    <property type="match status" value="1"/>
</dbReference>
<evidence type="ECO:0000259" key="2">
    <source>
        <dbReference type="Pfam" id="PF20241"/>
    </source>
</evidence>
<evidence type="ECO:0000313" key="4">
    <source>
        <dbReference type="Proteomes" id="UP000604825"/>
    </source>
</evidence>
<feature type="region of interest" description="Disordered" evidence="1">
    <location>
        <begin position="158"/>
        <end position="177"/>
    </location>
</feature>
<keyword evidence="4" id="KW-1185">Reference proteome</keyword>
<evidence type="ECO:0000256" key="1">
    <source>
        <dbReference type="SAM" id="MobiDB-lite"/>
    </source>
</evidence>
<reference evidence="3" key="1">
    <citation type="submission" date="2020-10" db="EMBL/GenBank/DDBJ databases">
        <authorList>
            <person name="Han B."/>
            <person name="Lu T."/>
            <person name="Zhao Q."/>
            <person name="Huang X."/>
            <person name="Zhao Y."/>
        </authorList>
    </citation>
    <scope>NUCLEOTIDE SEQUENCE</scope>
</reference>
<sequence>MAWASTANGATKLGLGRKTEEHGTEVGDDGGATGKGDGGKTERDGCGIGRDCGRRRDRLPSDLLAGSAAMLRAVPGPEAEEAGLGRSRQGSAAPFALAACAATPSPAPAPPLPLLAWSSPAPSPEPTTSPTGWDAVWALEDQQRRRLHRIWERGVAWKPSSASTTGSGTAAASKADARELRHRAVRRFAEVYTAAGEDDKAAVDAAVRHLYAPPSRSSLISASKEQTHHADLEINYLRIKKHLARARNESYSVPLISVMHKHNHRPKKSVNTEASQSCVLTSLIAHRLDVIVILPNNLLVALIPRVIILLLGIVLLLGLDGDLVEELAETQPRGPDGTGRGRESFAEWEVVGGGARVRVRTLEARSQARRWTRGRRRSGWGGHYFTRLCFADFREFDIDEESTLGPMTHTNTIYKRGDFCPLLHAINILSVKIVSLDVDFPIHVYGTVIGRDSLDSKCVYVFRRDRDNCQVINSKTQPLILEGPKRGLMLLDDVFIEIDLKIRDVQQEGLDQVTDRELSKGFVKIRGCRSIEKCLVESKSLATRLSTVEVRCSVVKDGLEALVAIEVLRGSFSGIITACTSNIPHNLLLHDSKLCCKKAHGVEGVIQLLQPVITVGVRDMLVIIIKTSDGTSKHTIEFTLRYSTTEEDAIAVGATKMRIKVSWSILHW</sequence>
<organism evidence="3 4">
    <name type="scientific">Miscanthus lutarioriparius</name>
    <dbReference type="NCBI Taxonomy" id="422564"/>
    <lineage>
        <taxon>Eukaryota</taxon>
        <taxon>Viridiplantae</taxon>
        <taxon>Streptophyta</taxon>
        <taxon>Embryophyta</taxon>
        <taxon>Tracheophyta</taxon>
        <taxon>Spermatophyta</taxon>
        <taxon>Magnoliopsida</taxon>
        <taxon>Liliopsida</taxon>
        <taxon>Poales</taxon>
        <taxon>Poaceae</taxon>
        <taxon>PACMAD clade</taxon>
        <taxon>Panicoideae</taxon>
        <taxon>Andropogonodae</taxon>
        <taxon>Andropogoneae</taxon>
        <taxon>Saccharinae</taxon>
        <taxon>Miscanthus</taxon>
    </lineage>
</organism>
<feature type="compositionally biased region" description="Low complexity" evidence="1">
    <location>
        <begin position="160"/>
        <end position="174"/>
    </location>
</feature>